<comment type="similarity">
    <text evidence="1">Belongs to the universal stress protein A family.</text>
</comment>
<gene>
    <name evidence="3" type="ORF">SAMN04488239_1272</name>
</gene>
<dbReference type="PANTHER" id="PTHR46268">
    <property type="entry name" value="STRESS RESPONSE PROTEIN NHAX"/>
    <property type="match status" value="1"/>
</dbReference>
<evidence type="ECO:0000313" key="3">
    <source>
        <dbReference type="EMBL" id="SDE66675.1"/>
    </source>
</evidence>
<dbReference type="PANTHER" id="PTHR46268:SF6">
    <property type="entry name" value="UNIVERSAL STRESS PROTEIN UP12"/>
    <property type="match status" value="1"/>
</dbReference>
<dbReference type="InterPro" id="IPR006016">
    <property type="entry name" value="UspA"/>
</dbReference>
<dbReference type="RefSeq" id="WP_093037669.1">
    <property type="nucleotide sequence ID" value="NZ_FMZV01000027.1"/>
</dbReference>
<evidence type="ECO:0000259" key="2">
    <source>
        <dbReference type="Pfam" id="PF00582"/>
    </source>
</evidence>
<proteinExistence type="inferred from homology"/>
<keyword evidence="4" id="KW-1185">Reference proteome</keyword>
<dbReference type="Pfam" id="PF00582">
    <property type="entry name" value="Usp"/>
    <property type="match status" value="1"/>
</dbReference>
<evidence type="ECO:0000256" key="1">
    <source>
        <dbReference type="ARBA" id="ARBA00008791"/>
    </source>
</evidence>
<accession>A0A1G7ETB8</accession>
<dbReference type="PRINTS" id="PR01438">
    <property type="entry name" value="UNVRSLSTRESS"/>
</dbReference>
<protein>
    <submittedName>
        <fullName evidence="3">Nucleotide-binding universal stress protein, UspA family</fullName>
    </submittedName>
</protein>
<dbReference type="CDD" id="cd00293">
    <property type="entry name" value="USP-like"/>
    <property type="match status" value="1"/>
</dbReference>
<sequence length="245" mass="26669">MSKYAEERIVHPQKYYRDAEAVAHDAKLTTDEKQRVLDSMALNAELMATATEEGMTGGERPPSLKEIKATREKLLASTSSSKKARFQTIVVALNGDTEMDEMVAQAGFDMASTVGGKGQGSHVKVHVINVIEPTGGLIAGAAAPTMAIPHMALHVDQQRLDQERARRSEIASDIRHRLGKDQPGDDVVVHGEPSTEITRFASEREADLIVLGAVDRSWFEKLLGISPTQEVAENARCPILFVPTS</sequence>
<dbReference type="Proteomes" id="UP000199628">
    <property type="component" value="Unassembled WGS sequence"/>
</dbReference>
<organism evidence="3 4">
    <name type="scientific">Ruegeria marina</name>
    <dbReference type="NCBI Taxonomy" id="639004"/>
    <lineage>
        <taxon>Bacteria</taxon>
        <taxon>Pseudomonadati</taxon>
        <taxon>Pseudomonadota</taxon>
        <taxon>Alphaproteobacteria</taxon>
        <taxon>Rhodobacterales</taxon>
        <taxon>Roseobacteraceae</taxon>
        <taxon>Ruegeria</taxon>
    </lineage>
</organism>
<dbReference type="AlphaFoldDB" id="A0A1G7ETB8"/>
<evidence type="ECO:0000313" key="4">
    <source>
        <dbReference type="Proteomes" id="UP000199628"/>
    </source>
</evidence>
<dbReference type="OrthoDB" id="7828597at2"/>
<feature type="domain" description="UspA" evidence="2">
    <location>
        <begin position="86"/>
        <end position="243"/>
    </location>
</feature>
<dbReference type="Gene3D" id="3.40.50.620">
    <property type="entry name" value="HUPs"/>
    <property type="match status" value="1"/>
</dbReference>
<name>A0A1G7ETB8_9RHOB</name>
<dbReference type="InterPro" id="IPR006015">
    <property type="entry name" value="Universal_stress_UspA"/>
</dbReference>
<reference evidence="4" key="1">
    <citation type="submission" date="2016-10" db="EMBL/GenBank/DDBJ databases">
        <authorList>
            <person name="Varghese N."/>
            <person name="Submissions S."/>
        </authorList>
    </citation>
    <scope>NUCLEOTIDE SEQUENCE [LARGE SCALE GENOMIC DNA]</scope>
    <source>
        <strain evidence="4">CGMCC 1.9108</strain>
    </source>
</reference>
<dbReference type="InterPro" id="IPR014729">
    <property type="entry name" value="Rossmann-like_a/b/a_fold"/>
</dbReference>
<dbReference type="SUPFAM" id="SSF52402">
    <property type="entry name" value="Adenine nucleotide alpha hydrolases-like"/>
    <property type="match status" value="1"/>
</dbReference>
<dbReference type="EMBL" id="FMZV01000027">
    <property type="protein sequence ID" value="SDE66675.1"/>
    <property type="molecule type" value="Genomic_DNA"/>
</dbReference>